<dbReference type="PANTHER" id="PTHR23028:SF53">
    <property type="entry name" value="ACYL_TRANSF_3 DOMAIN-CONTAINING PROTEIN"/>
    <property type="match status" value="1"/>
</dbReference>
<gene>
    <name evidence="5" type="ORF">ACFQ04_15495</name>
</gene>
<feature type="transmembrane region" description="Helical" evidence="2">
    <location>
        <begin position="206"/>
        <end position="227"/>
    </location>
</feature>
<feature type="transmembrane region" description="Helical" evidence="2">
    <location>
        <begin position="366"/>
        <end position="384"/>
    </location>
</feature>
<dbReference type="GO" id="GO:0016746">
    <property type="term" value="F:acyltransferase activity"/>
    <property type="evidence" value="ECO:0007669"/>
    <property type="project" value="UniProtKB-KW"/>
</dbReference>
<evidence type="ECO:0000313" key="5">
    <source>
        <dbReference type="EMBL" id="MFD0927143.1"/>
    </source>
</evidence>
<feature type="domain" description="SGNH" evidence="4">
    <location>
        <begin position="536"/>
        <end position="752"/>
    </location>
</feature>
<feature type="domain" description="Acyltransferase 3" evidence="3">
    <location>
        <begin position="33"/>
        <end position="385"/>
    </location>
</feature>
<evidence type="ECO:0000259" key="4">
    <source>
        <dbReference type="Pfam" id="PF19040"/>
    </source>
</evidence>
<feature type="transmembrane region" description="Helical" evidence="2">
    <location>
        <begin position="105"/>
        <end position="124"/>
    </location>
</feature>
<organism evidence="5 6">
    <name type="scientific">Williamsia deligens</name>
    <dbReference type="NCBI Taxonomy" id="321325"/>
    <lineage>
        <taxon>Bacteria</taxon>
        <taxon>Bacillati</taxon>
        <taxon>Actinomycetota</taxon>
        <taxon>Actinomycetes</taxon>
        <taxon>Mycobacteriales</taxon>
        <taxon>Nocardiaceae</taxon>
        <taxon>Williamsia</taxon>
    </lineage>
</organism>
<feature type="compositionally biased region" description="Polar residues" evidence="1">
    <location>
        <begin position="12"/>
        <end position="22"/>
    </location>
</feature>
<feature type="transmembrane region" description="Helical" evidence="2">
    <location>
        <begin position="239"/>
        <end position="258"/>
    </location>
</feature>
<feature type="transmembrane region" description="Helical" evidence="2">
    <location>
        <begin position="337"/>
        <end position="360"/>
    </location>
</feature>
<dbReference type="EMBL" id="JBHTIL010000002">
    <property type="protein sequence ID" value="MFD0927143.1"/>
    <property type="molecule type" value="Genomic_DNA"/>
</dbReference>
<keyword evidence="6" id="KW-1185">Reference proteome</keyword>
<dbReference type="InterPro" id="IPR050879">
    <property type="entry name" value="Acyltransferase_3"/>
</dbReference>
<dbReference type="Proteomes" id="UP001597068">
    <property type="component" value="Unassembled WGS sequence"/>
</dbReference>
<feature type="transmembrane region" description="Helical" evidence="2">
    <location>
        <begin position="294"/>
        <end position="316"/>
    </location>
</feature>
<evidence type="ECO:0000313" key="6">
    <source>
        <dbReference type="Proteomes" id="UP001597068"/>
    </source>
</evidence>
<feature type="transmembrane region" description="Helical" evidence="2">
    <location>
        <begin position="447"/>
        <end position="470"/>
    </location>
</feature>
<keyword evidence="2" id="KW-1133">Transmembrane helix</keyword>
<dbReference type="EC" id="2.3.1.-" evidence="5"/>
<keyword evidence="2" id="KW-0472">Membrane</keyword>
<reference evidence="6" key="1">
    <citation type="journal article" date="2019" name="Int. J. Syst. Evol. Microbiol.">
        <title>The Global Catalogue of Microorganisms (GCM) 10K type strain sequencing project: providing services to taxonomists for standard genome sequencing and annotation.</title>
        <authorList>
            <consortium name="The Broad Institute Genomics Platform"/>
            <consortium name="The Broad Institute Genome Sequencing Center for Infectious Disease"/>
            <person name="Wu L."/>
            <person name="Ma J."/>
        </authorList>
    </citation>
    <scope>NUCLEOTIDE SEQUENCE [LARGE SCALE GENOMIC DNA]</scope>
    <source>
        <strain evidence="6">CCUG 50873</strain>
    </source>
</reference>
<proteinExistence type="predicted"/>
<evidence type="ECO:0000256" key="1">
    <source>
        <dbReference type="SAM" id="MobiDB-lite"/>
    </source>
</evidence>
<evidence type="ECO:0000256" key="2">
    <source>
        <dbReference type="SAM" id="Phobius"/>
    </source>
</evidence>
<dbReference type="PANTHER" id="PTHR23028">
    <property type="entry name" value="ACETYLTRANSFERASE"/>
    <property type="match status" value="1"/>
</dbReference>
<feature type="transmembrane region" description="Helical" evidence="2">
    <location>
        <begin position="173"/>
        <end position="194"/>
    </location>
</feature>
<feature type="transmembrane region" description="Helical" evidence="2">
    <location>
        <begin position="270"/>
        <end position="288"/>
    </location>
</feature>
<feature type="transmembrane region" description="Helical" evidence="2">
    <location>
        <begin position="36"/>
        <end position="52"/>
    </location>
</feature>
<dbReference type="RefSeq" id="WP_372505446.1">
    <property type="nucleotide sequence ID" value="NZ_BAAAMO010000006.1"/>
</dbReference>
<keyword evidence="5" id="KW-0012">Acyltransferase</keyword>
<dbReference type="Pfam" id="PF01757">
    <property type="entry name" value="Acyl_transf_3"/>
    <property type="match status" value="1"/>
</dbReference>
<comment type="caution">
    <text evidence="5">The sequence shown here is derived from an EMBL/GenBank/DDBJ whole genome shotgun (WGS) entry which is preliminary data.</text>
</comment>
<keyword evidence="5" id="KW-0808">Transferase</keyword>
<dbReference type="InterPro" id="IPR043968">
    <property type="entry name" value="SGNH"/>
</dbReference>
<sequence>MAGRLRAVVTAPTRSTERTQPSRADRATAYRVDLDGLRGVAIALVACFHIWFGRVSGGVDVFLTLSGYFFVGSLLKHVMVSRSPSVTLWAAVDPRTRLTRLLRRLLPALITVLLAITVLTVLVLPQTRWVAVGREVVASALYYQNWHLAFNSQDYTAASSANSPLQHLWSMSVQGQFFVVTMLTALVFCGLVKVAARWIPALTRPAVLRALVALAIIGVAAVSFYWAQMRMPVNQQFNYYDTIARTWEPLAGGLLAVWMPRWRVPNAIRVLVGVVALGLIITCGWWIVGVEQYPGPMALVPVLATLALIWAGATATQRGTPVAQPAVNRALAGRFPVWLGSISYALYLWHWPLLIFYLAWRDKNHASFVEGVGLIAVSLGLAWLTKRYVEDPLRAPRSAAPTGSAVRTTGRHRVADHSHADGAATAESLADPVVPTRRPHLRLATPGYAGVLTILLVVGTLATGVGITAWQRHVDGIVVDTTNLDAKIYPGARAFLDGAPVPKVDAVPSALEVLKDLPETSYNGHISNFTDPAIHEGVYGNPTATRTIALAGGSHAEYWISALDLLGKQNDFKVVTYLKMGCPLSTDPAPTSDGVPYPQCADWVRRVMDRIVATRPDAVFTNSTRPRYGITDDWVPPDYLGIFDRFRDADIPVFGVRDSVWPHNAKGAIDTPTCLADGGDARSCGTDRASSYGPTNPTEDLVGRYPDLHPIDLSKGWCTDTFCPAVIGNITVYHDWHHLSATFVRSLAPELQRQMRAALPWA</sequence>
<protein>
    <submittedName>
        <fullName evidence="5">Acyltransferase family protein</fullName>
        <ecNumber evidence="5">2.3.1.-</ecNumber>
    </submittedName>
</protein>
<keyword evidence="2" id="KW-0812">Transmembrane</keyword>
<feature type="region of interest" description="Disordered" evidence="1">
    <location>
        <begin position="1"/>
        <end position="24"/>
    </location>
</feature>
<name>A0ABW3GAN1_9NOCA</name>
<accession>A0ABW3GAN1</accession>
<feature type="region of interest" description="Disordered" evidence="1">
    <location>
        <begin position="396"/>
        <end position="426"/>
    </location>
</feature>
<dbReference type="Pfam" id="PF19040">
    <property type="entry name" value="SGNH"/>
    <property type="match status" value="1"/>
</dbReference>
<feature type="transmembrane region" description="Helical" evidence="2">
    <location>
        <begin position="58"/>
        <end position="75"/>
    </location>
</feature>
<evidence type="ECO:0000259" key="3">
    <source>
        <dbReference type="Pfam" id="PF01757"/>
    </source>
</evidence>
<dbReference type="InterPro" id="IPR002656">
    <property type="entry name" value="Acyl_transf_3_dom"/>
</dbReference>